<evidence type="ECO:0000256" key="1">
    <source>
        <dbReference type="SAM" id="MobiDB-lite"/>
    </source>
</evidence>
<feature type="compositionally biased region" description="Low complexity" evidence="1">
    <location>
        <begin position="94"/>
        <end position="114"/>
    </location>
</feature>
<sequence>MATTGFSIDNDLLYHDPSTWSTLPSYAVPPSNDQFNFHSPNPTYTDRAVLSWDASTWTQTLFPLDASPDFGPQSFPDGVMFDIPSGLTPRESLNASNSTAPPTTSSSASSSPSESSKDSSDRASKTRLNTLAARRYRQRRVDPALVAATFVALKFHTSFLITVTMSTPQQILDIEDALVSDDNPARDDGTLDYERCASLHNYLVAYSWMARNGRDTPDLDALASEKWFFHEANDVEAIRERLDAPLNKFLDLVYDPRPPFFYWVDCLDMMLCDEFFIDDNEMEDKERFVLIYHTITDLGGHNLGVVYDQQRNRASFPMTTDNMESVEPIDEHEEMWFPLETILSQWIYMTRIGKAIPGLPEELLTGDPPTNRSQFYLWSWLPYCDAQINSTIAAIERYSAAVESRMPPGSLLPISVPLFTSAELDAAAVPQDCFIRSLLTRVKTPRFKFIAPGLEVPHDKEAFARRQRFTNIPHEADSIPGVLLFAAPDRLVDLNLEIRRLFSVAHGNVSMNDNNPVPTGLYSEPVRRRDYDMEEAGFRLVLPFALRPGFFRDEDGARMSDGRPVTSGSFTELFQHGCFHPFGGERRSQRLERLFERWIVLVESGVWTVSEDGVEGGIDIFGDADRGAWNEYWISPSW</sequence>
<accession>A0A9W4ITL1</accession>
<evidence type="ECO:0000313" key="2">
    <source>
        <dbReference type="EMBL" id="CAG8342047.1"/>
    </source>
</evidence>
<gene>
    <name evidence="2" type="ORF">PNAL_LOCUS10876</name>
</gene>
<name>A0A9W4ITL1_PENNA</name>
<evidence type="ECO:0000313" key="3">
    <source>
        <dbReference type="Proteomes" id="UP001153461"/>
    </source>
</evidence>
<comment type="caution">
    <text evidence="2">The sequence shown here is derived from an EMBL/GenBank/DDBJ whole genome shotgun (WGS) entry which is preliminary data.</text>
</comment>
<reference evidence="2" key="1">
    <citation type="submission" date="2021-07" db="EMBL/GenBank/DDBJ databases">
        <authorList>
            <person name="Branca A.L. A."/>
        </authorList>
    </citation>
    <scope>NUCLEOTIDE SEQUENCE</scope>
</reference>
<protein>
    <submittedName>
        <fullName evidence="2">Uncharacterized protein</fullName>
    </submittedName>
</protein>
<dbReference type="AlphaFoldDB" id="A0A9W4ITL1"/>
<proteinExistence type="predicted"/>
<dbReference type="EMBL" id="CAJVNV010000647">
    <property type="protein sequence ID" value="CAG8342047.1"/>
    <property type="molecule type" value="Genomic_DNA"/>
</dbReference>
<feature type="region of interest" description="Disordered" evidence="1">
    <location>
        <begin position="86"/>
        <end position="129"/>
    </location>
</feature>
<dbReference type="Proteomes" id="UP001153461">
    <property type="component" value="Unassembled WGS sequence"/>
</dbReference>
<feature type="compositionally biased region" description="Basic and acidic residues" evidence="1">
    <location>
        <begin position="115"/>
        <end position="124"/>
    </location>
</feature>
<organism evidence="2 3">
    <name type="scientific">Penicillium nalgiovense</name>
    <dbReference type="NCBI Taxonomy" id="60175"/>
    <lineage>
        <taxon>Eukaryota</taxon>
        <taxon>Fungi</taxon>
        <taxon>Dikarya</taxon>
        <taxon>Ascomycota</taxon>
        <taxon>Pezizomycotina</taxon>
        <taxon>Eurotiomycetes</taxon>
        <taxon>Eurotiomycetidae</taxon>
        <taxon>Eurotiales</taxon>
        <taxon>Aspergillaceae</taxon>
        <taxon>Penicillium</taxon>
    </lineage>
</organism>